<dbReference type="InterPro" id="IPR011043">
    <property type="entry name" value="Gal_Oxase/kelch_b-propeller"/>
</dbReference>
<reference evidence="2 3" key="1">
    <citation type="journal article" date="2010" name="Cell">
        <title>The genome of Naegleria gruberi illuminates early eukaryotic versatility.</title>
        <authorList>
            <person name="Fritz-Laylin L.K."/>
            <person name="Prochnik S.E."/>
            <person name="Ginger M.L."/>
            <person name="Dacks J.B."/>
            <person name="Carpenter M.L."/>
            <person name="Field M.C."/>
            <person name="Kuo A."/>
            <person name="Paredez A."/>
            <person name="Chapman J."/>
            <person name="Pham J."/>
            <person name="Shu S."/>
            <person name="Neupane R."/>
            <person name="Cipriano M."/>
            <person name="Mancuso J."/>
            <person name="Tu H."/>
            <person name="Salamov A."/>
            <person name="Lindquist E."/>
            <person name="Shapiro H."/>
            <person name="Lucas S."/>
            <person name="Grigoriev I.V."/>
            <person name="Cande W.Z."/>
            <person name="Fulton C."/>
            <person name="Rokhsar D.S."/>
            <person name="Dawson S.C."/>
        </authorList>
    </citation>
    <scope>NUCLEOTIDE SEQUENCE [LARGE SCALE GENOMIC DNA]</scope>
    <source>
        <strain evidence="2 3">NEG-M</strain>
    </source>
</reference>
<proteinExistence type="predicted"/>
<dbReference type="eggNOG" id="KOG0379">
    <property type="taxonomic scope" value="Eukaryota"/>
</dbReference>
<dbReference type="GeneID" id="8863928"/>
<feature type="region of interest" description="Disordered" evidence="1">
    <location>
        <begin position="1"/>
        <end position="26"/>
    </location>
</feature>
<name>D2UXX6_NAEGR</name>
<dbReference type="InterPro" id="IPR006652">
    <property type="entry name" value="Kelch_1"/>
</dbReference>
<dbReference type="SUPFAM" id="SSF117281">
    <property type="entry name" value="Kelch motif"/>
    <property type="match status" value="1"/>
</dbReference>
<dbReference type="KEGG" id="ngr:NAEGRDRAFT_61273"/>
<protein>
    <submittedName>
        <fullName evidence="2">Predicted protein</fullName>
    </submittedName>
</protein>
<dbReference type="SUPFAM" id="SSF50965">
    <property type="entry name" value="Galactose oxidase, central domain"/>
    <property type="match status" value="1"/>
</dbReference>
<evidence type="ECO:0000256" key="1">
    <source>
        <dbReference type="SAM" id="MobiDB-lite"/>
    </source>
</evidence>
<dbReference type="InParanoid" id="D2UXX6"/>
<dbReference type="InterPro" id="IPR015915">
    <property type="entry name" value="Kelch-typ_b-propeller"/>
</dbReference>
<dbReference type="PANTHER" id="PTHR23244">
    <property type="entry name" value="KELCH REPEAT DOMAIN"/>
    <property type="match status" value="1"/>
</dbReference>
<dbReference type="OrthoDB" id="432528at2759"/>
<dbReference type="Pfam" id="PF24681">
    <property type="entry name" value="Kelch_KLHDC2_KLHL20_DRC7"/>
    <property type="match status" value="1"/>
</dbReference>
<dbReference type="AlphaFoldDB" id="D2UXX6"/>
<feature type="compositionally biased region" description="Polar residues" evidence="1">
    <location>
        <begin position="138"/>
        <end position="147"/>
    </location>
</feature>
<dbReference type="Pfam" id="PF01344">
    <property type="entry name" value="Kelch_1"/>
    <property type="match status" value="1"/>
</dbReference>
<sequence>MRKRSSSSLKHPSINGNFDIRPPSGNPTIQVGNIFLDASNNDERVEMEYNRKSGQYNRNERNQLRSSFQNDEEKNKQTNDEKLNPIKIEKKGLFGLTISSPKGDNRRSTSKSPQLVIEEETFIKKTPLSPIRKKDVSFQPNNENSISFRKKPTEPFSELEISSLSKKNNHAKAPEPIKIPESNSSSVVLISKSPMNRSFKDQAWTTKNSYDNTVPIEIETLSNSGRFTLLKLEPRKTTNAVPTQKLERKESGDLKKTVTDLNSSNLMDKINLNSTLSHVPSNPLSRDSLRNLFSHTISLTNHLEGKISPSVNDTQINHSFIEASMNSVKWSKVIQKESKKTLEKPVGTKFGERYEFETMDSLMLNESPPPTNSGSLIAFPSKRKLCLFGGSTNCGSSSETWLFEVGLQKWMKVMIDPLHNHSIPEKRFGHCAGVFDSNTMCIFGGGDSDSRTLYNDLWIFKPDPFPIWKCLSKSNSNGVKGQPTPRMHSVCAVKDDLLFIHGGEGSNFLALDDLYVFSRSQNFWIPLIPVLPKPSPRFLHTASVIDSKIIIIGGMNGANEIEDSVWSLDTRSFFWQEIKIPKIQGPFKDGSLYGHSATVWGNRIMVFGGLKGNTRKINDRVWLLDLLANVWIDISDNWNSTTDLPTHRYKHMAASDFYSHISCNTYRPFEKQHLSSLAKHQVSKYLHEHPANQDKNSDPIMLRMPADISLQKLTKTYFFGGTQNTKRSNELWELSLVFHKKPGD</sequence>
<dbReference type="RefSeq" id="XP_002683447.1">
    <property type="nucleotide sequence ID" value="XM_002683401.1"/>
</dbReference>
<dbReference type="EMBL" id="GG738845">
    <property type="protein sequence ID" value="EFC50703.1"/>
    <property type="molecule type" value="Genomic_DNA"/>
</dbReference>
<feature type="compositionally biased region" description="Polar residues" evidence="1">
    <location>
        <begin position="1"/>
        <end position="16"/>
    </location>
</feature>
<gene>
    <name evidence="2" type="ORF">NAEGRDRAFT_61273</name>
</gene>
<evidence type="ECO:0000313" key="2">
    <source>
        <dbReference type="EMBL" id="EFC50703.1"/>
    </source>
</evidence>
<accession>D2UXX6</accession>
<evidence type="ECO:0000313" key="3">
    <source>
        <dbReference type="Proteomes" id="UP000006671"/>
    </source>
</evidence>
<dbReference type="PANTHER" id="PTHR23244:SF486">
    <property type="entry name" value="F-BOX_KELCH-REPEAT PLANT PROTEIN"/>
    <property type="match status" value="1"/>
</dbReference>
<keyword evidence="3" id="KW-1185">Reference proteome</keyword>
<feature type="region of interest" description="Disordered" evidence="1">
    <location>
        <begin position="49"/>
        <end position="87"/>
    </location>
</feature>
<dbReference type="Proteomes" id="UP000006671">
    <property type="component" value="Unassembled WGS sequence"/>
</dbReference>
<feature type="compositionally biased region" description="Basic and acidic residues" evidence="1">
    <location>
        <begin position="71"/>
        <end position="87"/>
    </location>
</feature>
<feature type="region of interest" description="Disordered" evidence="1">
    <location>
        <begin position="133"/>
        <end position="153"/>
    </location>
</feature>
<organism evidence="3">
    <name type="scientific">Naegleria gruberi</name>
    <name type="common">Amoeba</name>
    <dbReference type="NCBI Taxonomy" id="5762"/>
    <lineage>
        <taxon>Eukaryota</taxon>
        <taxon>Discoba</taxon>
        <taxon>Heterolobosea</taxon>
        <taxon>Tetramitia</taxon>
        <taxon>Eutetramitia</taxon>
        <taxon>Vahlkampfiidae</taxon>
        <taxon>Naegleria</taxon>
    </lineage>
</organism>
<dbReference type="Gene3D" id="2.120.10.80">
    <property type="entry name" value="Kelch-type beta propeller"/>
    <property type="match status" value="2"/>
</dbReference>
<dbReference type="VEuPathDB" id="AmoebaDB:NAEGRDRAFT_61273"/>